<dbReference type="KEGG" id="schk:GII14_01085"/>
<dbReference type="NCBIfam" id="TIGR00967">
    <property type="entry name" value="3a0501s007"/>
    <property type="match status" value="1"/>
</dbReference>
<feature type="transmembrane region" description="Helical" evidence="10">
    <location>
        <begin position="183"/>
        <end position="200"/>
    </location>
</feature>
<dbReference type="Gene3D" id="1.10.3370.10">
    <property type="entry name" value="SecY subunit domain"/>
    <property type="match status" value="1"/>
</dbReference>
<keyword evidence="10" id="KW-1003">Cell membrane</keyword>
<comment type="function">
    <text evidence="10 11">The central subunit of the protein translocation channel SecYEG. Consists of two halves formed by TMs 1-5 and 6-10. These two domains form a lateral gate at the front which open onto the bilayer between TMs 2 and 7, and are clamped together by SecE at the back. The channel is closed by both a pore ring composed of hydrophobic SecY resides and a short helix (helix 2A) on the extracellular side of the membrane which forms a plug. The plug probably moves laterally to allow the channel to open. The ring and the pore may move independently.</text>
</comment>
<dbReference type="EMBL" id="QJSY01000055">
    <property type="protein sequence ID" value="PYE53963.1"/>
    <property type="molecule type" value="Genomic_DNA"/>
</dbReference>
<feature type="transmembrane region" description="Helical" evidence="10">
    <location>
        <begin position="151"/>
        <end position="171"/>
    </location>
</feature>
<reference evidence="14 16" key="1">
    <citation type="submission" date="2018-06" db="EMBL/GenBank/DDBJ databases">
        <title>Genomic Encyclopedia of Type Strains, Phase III (KMG-III): the genomes of soil and plant-associated and newly described type strains.</title>
        <authorList>
            <person name="Whitman W."/>
        </authorList>
    </citation>
    <scope>NUCLEOTIDE SEQUENCE [LARGE SCALE GENOMIC DNA]</scope>
    <source>
        <strain evidence="14 16">JC5</strain>
    </source>
</reference>
<evidence type="ECO:0000313" key="14">
    <source>
        <dbReference type="EMBL" id="PYE53963.1"/>
    </source>
</evidence>
<evidence type="ECO:0000313" key="16">
    <source>
        <dbReference type="Proteomes" id="UP000247584"/>
    </source>
</evidence>
<keyword evidence="8 10" id="KW-0472">Membrane</keyword>
<evidence type="ECO:0000256" key="10">
    <source>
        <dbReference type="HAMAP-Rule" id="MF_01465"/>
    </source>
</evidence>
<dbReference type="GO" id="GO:0006605">
    <property type="term" value="P:protein targeting"/>
    <property type="evidence" value="ECO:0007669"/>
    <property type="project" value="UniProtKB-UniRule"/>
</dbReference>
<evidence type="ECO:0000256" key="1">
    <source>
        <dbReference type="ARBA" id="ARBA00004141"/>
    </source>
</evidence>
<dbReference type="InterPro" id="IPR030659">
    <property type="entry name" value="SecY_CS"/>
</dbReference>
<keyword evidence="3 10" id="KW-0813">Transport</keyword>
<dbReference type="HAMAP" id="MF_01465">
    <property type="entry name" value="SecY"/>
    <property type="match status" value="1"/>
</dbReference>
<organism evidence="15 17">
    <name type="scientific">Shewanella chilikensis</name>
    <dbReference type="NCBI Taxonomy" id="558541"/>
    <lineage>
        <taxon>Bacteria</taxon>
        <taxon>Pseudomonadati</taxon>
        <taxon>Pseudomonadota</taxon>
        <taxon>Gammaproteobacteria</taxon>
        <taxon>Alteromonadales</taxon>
        <taxon>Shewanellaceae</taxon>
        <taxon>Shewanella</taxon>
    </lineage>
</organism>
<dbReference type="SUPFAM" id="SSF103491">
    <property type="entry name" value="Preprotein translocase SecY subunit"/>
    <property type="match status" value="1"/>
</dbReference>
<evidence type="ECO:0000256" key="8">
    <source>
        <dbReference type="ARBA" id="ARBA00023136"/>
    </source>
</evidence>
<keyword evidence="4 10" id="KW-0812">Transmembrane</keyword>
<dbReference type="PIRSF" id="PIRSF004557">
    <property type="entry name" value="SecY"/>
    <property type="match status" value="1"/>
</dbReference>
<protein>
    <recommendedName>
        <fullName evidence="9 10">Protein translocase subunit SecY</fullName>
    </recommendedName>
</protein>
<evidence type="ECO:0000256" key="11">
    <source>
        <dbReference type="RuleBase" id="RU000537"/>
    </source>
</evidence>
<keyword evidence="6 10" id="KW-1133">Transmembrane helix</keyword>
<feature type="transmembrane region" description="Helical" evidence="10">
    <location>
        <begin position="74"/>
        <end position="97"/>
    </location>
</feature>
<dbReference type="InterPro" id="IPR023201">
    <property type="entry name" value="SecY_dom_sf"/>
</dbReference>
<feature type="transmembrane region" description="Helical" evidence="10">
    <location>
        <begin position="212"/>
        <end position="234"/>
    </location>
</feature>
<proteinExistence type="inferred from homology"/>
<comment type="similarity">
    <text evidence="2 10 13">Belongs to the SecY/SEC61-alpha family.</text>
</comment>
<comment type="subunit">
    <text evidence="10">Component of the Sec protein translocase complex. Heterotrimer consisting of SecY, SecE and SecG subunits. The heterotrimers can form oligomers, although 1 heterotrimer is thought to be able to translocate proteins. Interacts with the ribosome. Interacts with SecDF, and other proteins may be involved. Interacts with SecA.</text>
</comment>
<evidence type="ECO:0000256" key="9">
    <source>
        <dbReference type="ARBA" id="ARBA00039733"/>
    </source>
</evidence>
<evidence type="ECO:0000256" key="5">
    <source>
        <dbReference type="ARBA" id="ARBA00022927"/>
    </source>
</evidence>
<dbReference type="GO" id="GO:0043952">
    <property type="term" value="P:protein transport by the Sec complex"/>
    <property type="evidence" value="ECO:0007669"/>
    <property type="project" value="UniProtKB-UniRule"/>
</dbReference>
<keyword evidence="7 10" id="KW-0811">Translocation</keyword>
<dbReference type="GO" id="GO:0065002">
    <property type="term" value="P:intracellular protein transmembrane transport"/>
    <property type="evidence" value="ECO:0007669"/>
    <property type="project" value="UniProtKB-UniRule"/>
</dbReference>
<keyword evidence="5 10" id="KW-0653">Protein transport</keyword>
<feature type="transmembrane region" description="Helical" evidence="10">
    <location>
        <begin position="370"/>
        <end position="390"/>
    </location>
</feature>
<dbReference type="FunFam" id="1.10.3370.10:FF:000001">
    <property type="entry name" value="Preprotein translocase subunit SecY"/>
    <property type="match status" value="1"/>
</dbReference>
<evidence type="ECO:0000313" key="17">
    <source>
        <dbReference type="Proteomes" id="UP000502117"/>
    </source>
</evidence>
<dbReference type="InterPro" id="IPR026593">
    <property type="entry name" value="SecY"/>
</dbReference>
<comment type="subcellular location">
    <subcellularLocation>
        <location evidence="10">Cell membrane</location>
        <topology evidence="10">Multi-pass membrane protein</topology>
    </subcellularLocation>
    <subcellularLocation>
        <location evidence="1 12">Membrane</location>
        <topology evidence="1 12">Multi-pass membrane protein</topology>
    </subcellularLocation>
</comment>
<dbReference type="PRINTS" id="PR00303">
    <property type="entry name" value="SECYTRNLCASE"/>
</dbReference>
<evidence type="ECO:0000256" key="12">
    <source>
        <dbReference type="RuleBase" id="RU003484"/>
    </source>
</evidence>
<evidence type="ECO:0000256" key="2">
    <source>
        <dbReference type="ARBA" id="ARBA00005751"/>
    </source>
</evidence>
<dbReference type="InterPro" id="IPR002208">
    <property type="entry name" value="SecY/SEC61-alpha"/>
</dbReference>
<accession>A0A6G7LMB1</accession>
<keyword evidence="16" id="KW-1185">Reference proteome</keyword>
<dbReference type="GO" id="GO:0005886">
    <property type="term" value="C:plasma membrane"/>
    <property type="evidence" value="ECO:0007669"/>
    <property type="project" value="UniProtKB-SubCell"/>
</dbReference>
<dbReference type="GeneID" id="99798422"/>
<evidence type="ECO:0000256" key="6">
    <source>
        <dbReference type="ARBA" id="ARBA00022989"/>
    </source>
</evidence>
<dbReference type="Proteomes" id="UP000247584">
    <property type="component" value="Unassembled WGS sequence"/>
</dbReference>
<evidence type="ECO:0000256" key="7">
    <source>
        <dbReference type="ARBA" id="ARBA00023010"/>
    </source>
</evidence>
<feature type="transmembrane region" description="Helical" evidence="10">
    <location>
        <begin position="20"/>
        <end position="40"/>
    </location>
</feature>
<dbReference type="Pfam" id="PF00344">
    <property type="entry name" value="SecY"/>
    <property type="match status" value="1"/>
</dbReference>
<name>A0A6G7LMB1_9GAMM</name>
<evidence type="ECO:0000256" key="13">
    <source>
        <dbReference type="RuleBase" id="RU004349"/>
    </source>
</evidence>
<gene>
    <name evidence="10 15" type="primary">secY</name>
    <name evidence="14" type="ORF">C8J23_15523</name>
    <name evidence="15" type="ORF">GII14_01085</name>
</gene>
<sequence>MAKPGLDLKSAKGGLSELKVRLLFVIGAIIVFRAGSFVPIPGIDAAVLAELFAQQKGTILGMFNMFSGGALERASIFALGIMPYISASIIMQLLTVVHPALAELKKEGESGRKKISQYTRWGTLVLGTFQSIGIATGLPNLVNGLVVDPGFGFYFVAVVSLVTGTMFLMWLGEQITERGIGNGISILIFAGIVAGLPSAIGQTAEQARQGDLNVLVLLLIAVIVFAVTYFVVFVERGQRRIVVNYAKRQQGRKVFAAQSTHLPLKVNMAGVIPPIFASSIILFPGTLAQWFGQNPSMEWLTEVSLAVSPGQPLYSLLYAAAIIFFCFFYTALVFNPRETADNLKKSGAFIPGIRPGEQTSRYIDKVMTRLTLAGALYITFICLIPEFMLIAWKVQFYFGGTSLLIMVVVIMDFMAQVQTHMMSHQYESVMKKANLVNKANLDRFGR</sequence>
<dbReference type="PANTHER" id="PTHR10906">
    <property type="entry name" value="SECY/SEC61-ALPHA FAMILY MEMBER"/>
    <property type="match status" value="1"/>
</dbReference>
<feature type="transmembrane region" description="Helical" evidence="10">
    <location>
        <begin position="312"/>
        <end position="334"/>
    </location>
</feature>
<dbReference type="PROSITE" id="PS00755">
    <property type="entry name" value="SECY_1"/>
    <property type="match status" value="1"/>
</dbReference>
<evidence type="ECO:0000256" key="3">
    <source>
        <dbReference type="ARBA" id="ARBA00022448"/>
    </source>
</evidence>
<dbReference type="AlphaFoldDB" id="A0A6G7LMB1"/>
<dbReference type="RefSeq" id="WP_101057431.1">
    <property type="nucleotide sequence ID" value="NZ_BMXX01000057.1"/>
</dbReference>
<feature type="transmembrane region" description="Helical" evidence="10">
    <location>
        <begin position="118"/>
        <end position="139"/>
    </location>
</feature>
<evidence type="ECO:0000313" key="15">
    <source>
        <dbReference type="EMBL" id="QIJ02909.1"/>
    </source>
</evidence>
<dbReference type="Proteomes" id="UP000502117">
    <property type="component" value="Chromosome"/>
</dbReference>
<feature type="transmembrane region" description="Helical" evidence="10">
    <location>
        <begin position="271"/>
        <end position="292"/>
    </location>
</feature>
<reference evidence="15 17" key="2">
    <citation type="submission" date="2019-11" db="EMBL/GenBank/DDBJ databases">
        <title>Complete Genome Sequence of Shewanella chilikensis Strain DC57, Isolated from Corroded Seal Rings at a floating production facility in Australia.</title>
        <authorList>
            <person name="Salgar-Chaparro S.J."/>
            <person name="Castillo-Villamizar G.A."/>
            <person name="Poehlein A."/>
            <person name="Daniel R."/>
            <person name="Machuca L."/>
        </authorList>
    </citation>
    <scope>NUCLEOTIDE SEQUENCE [LARGE SCALE GENOMIC DNA]</scope>
    <source>
        <strain evidence="15 17">DC57</strain>
    </source>
</reference>
<dbReference type="EMBL" id="CP045857">
    <property type="protein sequence ID" value="QIJ02909.1"/>
    <property type="molecule type" value="Genomic_DNA"/>
</dbReference>
<feature type="transmembrane region" description="Helical" evidence="10">
    <location>
        <begin position="396"/>
        <end position="415"/>
    </location>
</feature>
<dbReference type="PROSITE" id="PS00756">
    <property type="entry name" value="SECY_2"/>
    <property type="match status" value="1"/>
</dbReference>
<evidence type="ECO:0000256" key="4">
    <source>
        <dbReference type="ARBA" id="ARBA00022692"/>
    </source>
</evidence>